<dbReference type="PROSITE" id="PS50931">
    <property type="entry name" value="HTH_LYSR"/>
    <property type="match status" value="1"/>
</dbReference>
<organism evidence="6 7">
    <name type="scientific">Marinomonas arctica</name>
    <dbReference type="NCBI Taxonomy" id="383750"/>
    <lineage>
        <taxon>Bacteria</taxon>
        <taxon>Pseudomonadati</taxon>
        <taxon>Pseudomonadota</taxon>
        <taxon>Gammaproteobacteria</taxon>
        <taxon>Oceanospirillales</taxon>
        <taxon>Oceanospirillaceae</taxon>
        <taxon>Marinomonas</taxon>
    </lineage>
</organism>
<evidence type="ECO:0000256" key="2">
    <source>
        <dbReference type="ARBA" id="ARBA00023015"/>
    </source>
</evidence>
<keyword evidence="7" id="KW-1185">Reference proteome</keyword>
<dbReference type="InterPro" id="IPR036388">
    <property type="entry name" value="WH-like_DNA-bd_sf"/>
</dbReference>
<dbReference type="Pfam" id="PF00126">
    <property type="entry name" value="HTH_1"/>
    <property type="match status" value="1"/>
</dbReference>
<keyword evidence="3" id="KW-0238">DNA-binding</keyword>
<dbReference type="Pfam" id="PF03466">
    <property type="entry name" value="LysR_substrate"/>
    <property type="match status" value="1"/>
</dbReference>
<dbReference type="PANTHER" id="PTHR30537">
    <property type="entry name" value="HTH-TYPE TRANSCRIPTIONAL REGULATOR"/>
    <property type="match status" value="1"/>
</dbReference>
<evidence type="ECO:0000259" key="5">
    <source>
        <dbReference type="PROSITE" id="PS50931"/>
    </source>
</evidence>
<keyword evidence="4" id="KW-0804">Transcription</keyword>
<reference evidence="6 7" key="1">
    <citation type="submission" date="2020-09" db="EMBL/GenBank/DDBJ databases">
        <title>Complete genome sequence of an Arctic sea ice bacterium Marinomonas arctica BSI20414.</title>
        <authorList>
            <person name="Liao L."/>
            <person name="Chen B."/>
        </authorList>
    </citation>
    <scope>NUCLEOTIDE SEQUENCE [LARGE SCALE GENOMIC DNA]</scope>
    <source>
        <strain evidence="6 7">BSI20414</strain>
    </source>
</reference>
<feature type="domain" description="HTH lysR-type" evidence="5">
    <location>
        <begin position="6"/>
        <end position="63"/>
    </location>
</feature>
<dbReference type="InterPro" id="IPR036390">
    <property type="entry name" value="WH_DNA-bd_sf"/>
</dbReference>
<dbReference type="Proteomes" id="UP000516370">
    <property type="component" value="Chromosome"/>
</dbReference>
<gene>
    <name evidence="6" type="ORF">IBG28_03355</name>
</gene>
<dbReference type="InterPro" id="IPR000847">
    <property type="entry name" value="LysR_HTH_N"/>
</dbReference>
<dbReference type="SUPFAM" id="SSF46785">
    <property type="entry name" value="Winged helix' DNA-binding domain"/>
    <property type="match status" value="1"/>
</dbReference>
<dbReference type="Gene3D" id="1.10.10.10">
    <property type="entry name" value="Winged helix-like DNA-binding domain superfamily/Winged helix DNA-binding domain"/>
    <property type="match status" value="1"/>
</dbReference>
<dbReference type="GO" id="GO:0006351">
    <property type="term" value="P:DNA-templated transcription"/>
    <property type="evidence" value="ECO:0007669"/>
    <property type="project" value="TreeGrafter"/>
</dbReference>
<evidence type="ECO:0000256" key="1">
    <source>
        <dbReference type="ARBA" id="ARBA00009437"/>
    </source>
</evidence>
<evidence type="ECO:0000256" key="3">
    <source>
        <dbReference type="ARBA" id="ARBA00023125"/>
    </source>
</evidence>
<name>A0A7H1J885_9GAMM</name>
<accession>A0A7H1J885</accession>
<dbReference type="SUPFAM" id="SSF53850">
    <property type="entry name" value="Periplasmic binding protein-like II"/>
    <property type="match status" value="1"/>
</dbReference>
<dbReference type="GO" id="GO:0003700">
    <property type="term" value="F:DNA-binding transcription factor activity"/>
    <property type="evidence" value="ECO:0007669"/>
    <property type="project" value="InterPro"/>
</dbReference>
<dbReference type="KEGG" id="mard:IBG28_03355"/>
<evidence type="ECO:0000313" key="6">
    <source>
        <dbReference type="EMBL" id="QNT06701.1"/>
    </source>
</evidence>
<dbReference type="EMBL" id="CP061081">
    <property type="protein sequence ID" value="QNT06701.1"/>
    <property type="molecule type" value="Genomic_DNA"/>
</dbReference>
<dbReference type="OrthoDB" id="570111at2"/>
<dbReference type="RefSeq" id="WP_111607082.1">
    <property type="nucleotide sequence ID" value="NZ_BMLJ01000004.1"/>
</dbReference>
<proteinExistence type="inferred from homology"/>
<evidence type="ECO:0000313" key="7">
    <source>
        <dbReference type="Proteomes" id="UP000516370"/>
    </source>
</evidence>
<dbReference type="InterPro" id="IPR058163">
    <property type="entry name" value="LysR-type_TF_proteobact-type"/>
</dbReference>
<comment type="similarity">
    <text evidence="1">Belongs to the LysR transcriptional regulatory family.</text>
</comment>
<protein>
    <submittedName>
        <fullName evidence="6">LysR family transcriptional regulator</fullName>
    </submittedName>
</protein>
<dbReference type="Gene3D" id="3.40.190.10">
    <property type="entry name" value="Periplasmic binding protein-like II"/>
    <property type="match status" value="1"/>
</dbReference>
<sequence length="273" mass="30879">MNEKNIDWNDLKLFLAVAREGGLSAAAKSTQRSPATLGRRMYELERSMERELFIRHDRGYELTPEGKALLDELTLVEHQIHRQTTPTSQSARPLVKISAGTWTTLSLIKNLDMLAGSPPDILLRFVSAEKVLDISHREIVIGIRNQRPKEDSLVCRKLARVEFAPYATKSAPDFYIKVMADTPSARWIHNNISSNGIVCEVNTPRNSLDLALESKGIALLPTFIGDAQSQLQRVGNIVEELSHEQWLVTHHEDRYLPEVRRLIQRIGTALDQL</sequence>
<dbReference type="PANTHER" id="PTHR30537:SF3">
    <property type="entry name" value="TRANSCRIPTIONAL REGULATORY PROTEIN"/>
    <property type="match status" value="1"/>
</dbReference>
<evidence type="ECO:0000256" key="4">
    <source>
        <dbReference type="ARBA" id="ARBA00023163"/>
    </source>
</evidence>
<dbReference type="InterPro" id="IPR005119">
    <property type="entry name" value="LysR_subst-bd"/>
</dbReference>
<keyword evidence="2" id="KW-0805">Transcription regulation</keyword>
<dbReference type="AlphaFoldDB" id="A0A7H1J885"/>
<dbReference type="GO" id="GO:0043565">
    <property type="term" value="F:sequence-specific DNA binding"/>
    <property type="evidence" value="ECO:0007669"/>
    <property type="project" value="TreeGrafter"/>
</dbReference>